<dbReference type="Gene3D" id="3.30.43.10">
    <property type="entry name" value="Uridine Diphospho-n-acetylenolpyruvylglucosamine Reductase, domain 2"/>
    <property type="match status" value="1"/>
</dbReference>
<dbReference type="InterPro" id="IPR016166">
    <property type="entry name" value="FAD-bd_PCMH"/>
</dbReference>
<dbReference type="Gene3D" id="3.30.70.2520">
    <property type="match status" value="1"/>
</dbReference>
<name>A0ABN5IWP9_9CAUL</name>
<dbReference type="Proteomes" id="UP000240527">
    <property type="component" value="Chromosome"/>
</dbReference>
<dbReference type="InterPro" id="IPR010031">
    <property type="entry name" value="FAD_lactone_oxidase-like"/>
</dbReference>
<dbReference type="InterPro" id="IPR016169">
    <property type="entry name" value="FAD-bd_PCMH_sub2"/>
</dbReference>
<dbReference type="Gene3D" id="3.30.465.10">
    <property type="match status" value="1"/>
</dbReference>
<dbReference type="InterPro" id="IPR016171">
    <property type="entry name" value="Vanillyl_alc_oxidase_C-sub2"/>
</dbReference>
<evidence type="ECO:0000256" key="1">
    <source>
        <dbReference type="ARBA" id="ARBA00022630"/>
    </source>
</evidence>
<evidence type="ECO:0000259" key="4">
    <source>
        <dbReference type="PROSITE" id="PS51387"/>
    </source>
</evidence>
<dbReference type="RefSeq" id="WP_013079767.1">
    <property type="nucleotide sequence ID" value="NZ_CP027850.1"/>
</dbReference>
<evidence type="ECO:0000256" key="3">
    <source>
        <dbReference type="ARBA" id="ARBA00023002"/>
    </source>
</evidence>
<keyword evidence="1" id="KW-0285">Flavoprotein</keyword>
<dbReference type="Pfam" id="PF01565">
    <property type="entry name" value="FAD_binding_4"/>
    <property type="match status" value="1"/>
</dbReference>
<dbReference type="NCBIfam" id="TIGR01679">
    <property type="entry name" value="bact_FAD_ox"/>
    <property type="match status" value="1"/>
</dbReference>
<sequence length="467" mass="50551">MISRRGALIAGGTGVAVVAGGAGAYKVATGDKPEPPSPPSVNADGKLLWRNWSGIQNAYPAARLAPKDEGELALALKTAQGPIRPVGAGHSFTALAPTTGTLVSLDAMAGVVGWEGDAAIVRTGTRLGALGPMLAEKGRALPNLPDINKQSLGGALGTATHGTGTKIPALHGDVTGLRLVTPSGQVIDADADNNPEVFQAARVSLGSLGVISQVRIKTSANRRLRRRVWLEPFDEALANAEVRWAQHRNFEFYAVPFTGLAANISHDETDEPALARGPDQDTEFLEALKGLRNLLGFATPVRKAAAKALLSTAKPETAVDEGWKLLSTERPVRFNEMEFHLPVENQLKALEEVVRTIEKERPDVFFPIEARRIAADDAWLSPFQGGTRGSVAVHAYYRDDFSFLYSLVEPIFRRYEGRPHWGKLHTLRGQQLAALYPRWNDFLAVRQELDPEGRMLNPYLKGLFGLT</sequence>
<keyword evidence="6" id="KW-1185">Reference proteome</keyword>
<gene>
    <name evidence="5" type="ORF">B7G68_13630</name>
</gene>
<dbReference type="PROSITE" id="PS51387">
    <property type="entry name" value="FAD_PCMH"/>
    <property type="match status" value="1"/>
</dbReference>
<keyword evidence="2" id="KW-0274">FAD</keyword>
<dbReference type="Gene3D" id="1.10.45.10">
    <property type="entry name" value="Vanillyl-alcohol Oxidase, Chain A, domain 4"/>
    <property type="match status" value="1"/>
</dbReference>
<keyword evidence="3" id="KW-0560">Oxidoreductase</keyword>
<protein>
    <submittedName>
        <fullName evidence="5">FAD-binding protein</fullName>
    </submittedName>
</protein>
<dbReference type="InterPro" id="IPR006094">
    <property type="entry name" value="Oxid_FAD_bind_N"/>
</dbReference>
<dbReference type="PIRSF" id="PIRSF000136">
    <property type="entry name" value="LGO_GLO"/>
    <property type="match status" value="1"/>
</dbReference>
<dbReference type="EMBL" id="CP027850">
    <property type="protein sequence ID" value="AVQ02803.1"/>
    <property type="molecule type" value="Genomic_DNA"/>
</dbReference>
<dbReference type="SUPFAM" id="SSF56176">
    <property type="entry name" value="FAD-binding/transporter-associated domain-like"/>
    <property type="match status" value="1"/>
</dbReference>
<feature type="domain" description="FAD-binding PCMH-type" evidence="4">
    <location>
        <begin position="56"/>
        <end position="221"/>
    </location>
</feature>
<reference evidence="5 6" key="1">
    <citation type="journal article" date="2015" name="Biotechnol. Bioeng.">
        <title>Genome sequence and phenotypic characterization of Caulobacter segnis.</title>
        <authorList>
            <person name="Patel S."/>
            <person name="Fletcher B."/>
            <person name="Scott D.C."/>
            <person name="Ely B."/>
        </authorList>
    </citation>
    <scope>NUCLEOTIDE SEQUENCE [LARGE SCALE GENOMIC DNA]</scope>
    <source>
        <strain evidence="5 6">TK0059</strain>
    </source>
</reference>
<dbReference type="Pfam" id="PF04030">
    <property type="entry name" value="ALO"/>
    <property type="match status" value="1"/>
</dbReference>
<evidence type="ECO:0000256" key="2">
    <source>
        <dbReference type="ARBA" id="ARBA00022827"/>
    </source>
</evidence>
<evidence type="ECO:0000313" key="5">
    <source>
        <dbReference type="EMBL" id="AVQ02803.1"/>
    </source>
</evidence>
<dbReference type="PANTHER" id="PTHR43762:SF1">
    <property type="entry name" value="D-ARABINONO-1,4-LACTONE OXIDASE"/>
    <property type="match status" value="1"/>
</dbReference>
<dbReference type="InterPro" id="IPR007173">
    <property type="entry name" value="ALO_C"/>
</dbReference>
<proteinExistence type="predicted"/>
<dbReference type="PANTHER" id="PTHR43762">
    <property type="entry name" value="L-GULONOLACTONE OXIDASE"/>
    <property type="match status" value="1"/>
</dbReference>
<dbReference type="InterPro" id="IPR036318">
    <property type="entry name" value="FAD-bd_PCMH-like_sf"/>
</dbReference>
<dbReference type="InterPro" id="IPR016167">
    <property type="entry name" value="FAD-bd_PCMH_sub1"/>
</dbReference>
<accession>A0ABN5IWP9</accession>
<organism evidence="5 6">
    <name type="scientific">Caulobacter segnis</name>
    <dbReference type="NCBI Taxonomy" id="88688"/>
    <lineage>
        <taxon>Bacteria</taxon>
        <taxon>Pseudomonadati</taxon>
        <taxon>Pseudomonadota</taxon>
        <taxon>Alphaproteobacteria</taxon>
        <taxon>Caulobacterales</taxon>
        <taxon>Caulobacteraceae</taxon>
        <taxon>Caulobacter</taxon>
    </lineage>
</organism>
<evidence type="ECO:0000313" key="6">
    <source>
        <dbReference type="Proteomes" id="UP000240527"/>
    </source>
</evidence>